<gene>
    <name evidence="7" type="ORF">CSOL1703_00012254</name>
</gene>
<keyword evidence="5" id="KW-0503">Monooxygenase</keyword>
<evidence type="ECO:0000256" key="5">
    <source>
        <dbReference type="ARBA" id="ARBA00023033"/>
    </source>
</evidence>
<dbReference type="PRINTS" id="PR00420">
    <property type="entry name" value="RNGMNOXGNASE"/>
</dbReference>
<evidence type="ECO:0000313" key="7">
    <source>
        <dbReference type="EMBL" id="CAH0045627.1"/>
    </source>
</evidence>
<keyword evidence="8" id="KW-1185">Reference proteome</keyword>
<proteinExistence type="inferred from homology"/>
<protein>
    <recommendedName>
        <fullName evidence="6">FAD-binding domain-containing protein</fullName>
    </recommendedName>
</protein>
<name>A0A9N9YZ67_9HYPO</name>
<dbReference type="InterPro" id="IPR050493">
    <property type="entry name" value="FAD-dep_Monooxygenase_BioMet"/>
</dbReference>
<dbReference type="GO" id="GO:0004497">
    <property type="term" value="F:monooxygenase activity"/>
    <property type="evidence" value="ECO:0007669"/>
    <property type="project" value="UniProtKB-KW"/>
</dbReference>
<evidence type="ECO:0000256" key="3">
    <source>
        <dbReference type="ARBA" id="ARBA00022827"/>
    </source>
</evidence>
<reference evidence="7 8" key="2">
    <citation type="submission" date="2021-10" db="EMBL/GenBank/DDBJ databases">
        <authorList>
            <person name="Piombo E."/>
        </authorList>
    </citation>
    <scope>NUCLEOTIDE SEQUENCE [LARGE SCALE GENOMIC DNA]</scope>
</reference>
<keyword evidence="3" id="KW-0274">FAD</keyword>
<dbReference type="InterPro" id="IPR002938">
    <property type="entry name" value="FAD-bd"/>
</dbReference>
<evidence type="ECO:0000313" key="8">
    <source>
        <dbReference type="Proteomes" id="UP000775872"/>
    </source>
</evidence>
<dbReference type="AlphaFoldDB" id="A0A9N9YZ67"/>
<comment type="caution">
    <text evidence="7">The sequence shown here is derived from an EMBL/GenBank/DDBJ whole genome shotgun (WGS) entry which is preliminary data.</text>
</comment>
<dbReference type="SUPFAM" id="SSF54373">
    <property type="entry name" value="FAD-linked reductases, C-terminal domain"/>
    <property type="match status" value="1"/>
</dbReference>
<sequence length="456" mass="49553">MTEPGHTLKVIINGGGLGGLGAAIALKKKGYDVTVLEGAPSLSESSAEPDLTLLPQVGAGIQIPPNPSKILSSYGLKDKLLEKVVWPQHFAFKRYETGELLGTTPLHPHLSEKYGSPYWLIHRADFQGILFDAAKELGVDVRLGCYVEAVDVSVPSVRLVNGDILTADLVVGADGIRSKTREALLGDRNVEPNPAANCSYRATVPVEVMSADPDIAHLMTDINANCWIGPGHHIMAYPIRKGSMYNLVLSHPSGLASPGKWNEPGNLEEMREHYKDFDPTIRKVLSKVQSCLNWKIADLPNLPTWVSENGKVVLLGDAAHAMVPFLAQGAAQAIEDGACLAECLSRAQSQSDIPSLVRAYEAIRKPRAERVQKGTRDSSHVWHLDDGPEQEARDRAFAAMAAEVRDEEIDDALDKANPNSLSSKNFQPWLFGHDEIASTNARLDEIFKPQKGSTGL</sequence>
<feature type="domain" description="FAD-binding" evidence="6">
    <location>
        <begin position="8"/>
        <end position="372"/>
    </location>
</feature>
<dbReference type="InterPro" id="IPR036188">
    <property type="entry name" value="FAD/NAD-bd_sf"/>
</dbReference>
<dbReference type="GO" id="GO:0071949">
    <property type="term" value="F:FAD binding"/>
    <property type="evidence" value="ECO:0007669"/>
    <property type="project" value="InterPro"/>
</dbReference>
<evidence type="ECO:0000259" key="6">
    <source>
        <dbReference type="Pfam" id="PF01494"/>
    </source>
</evidence>
<evidence type="ECO:0000256" key="4">
    <source>
        <dbReference type="ARBA" id="ARBA00023002"/>
    </source>
</evidence>
<dbReference type="OrthoDB" id="5428495at2759"/>
<dbReference type="FunFam" id="3.50.50.60:FF:000115">
    <property type="entry name" value="Salicylate hydroxylase, putative"/>
    <property type="match status" value="1"/>
</dbReference>
<comment type="similarity">
    <text evidence="1">Belongs to the paxM FAD-dependent monooxygenase family.</text>
</comment>
<evidence type="ECO:0000256" key="1">
    <source>
        <dbReference type="ARBA" id="ARBA00007992"/>
    </source>
</evidence>
<accession>A0A9N9YZ67</accession>
<dbReference type="PANTHER" id="PTHR13789">
    <property type="entry name" value="MONOOXYGENASE"/>
    <property type="match status" value="1"/>
</dbReference>
<keyword evidence="2" id="KW-0285">Flavoprotein</keyword>
<dbReference type="Pfam" id="PF01494">
    <property type="entry name" value="FAD_binding_3"/>
    <property type="match status" value="1"/>
</dbReference>
<dbReference type="EMBL" id="CABFOC020000013">
    <property type="protein sequence ID" value="CAH0045627.1"/>
    <property type="molecule type" value="Genomic_DNA"/>
</dbReference>
<dbReference type="PANTHER" id="PTHR13789:SF147">
    <property type="entry name" value="PUTATIVE (AFU_ORTHOLOGUE AFUA_2G01950)-RELATED"/>
    <property type="match status" value="1"/>
</dbReference>
<keyword evidence="4" id="KW-0560">Oxidoreductase</keyword>
<organism evidence="7 8">
    <name type="scientific">Clonostachys solani</name>
    <dbReference type="NCBI Taxonomy" id="160281"/>
    <lineage>
        <taxon>Eukaryota</taxon>
        <taxon>Fungi</taxon>
        <taxon>Dikarya</taxon>
        <taxon>Ascomycota</taxon>
        <taxon>Pezizomycotina</taxon>
        <taxon>Sordariomycetes</taxon>
        <taxon>Hypocreomycetidae</taxon>
        <taxon>Hypocreales</taxon>
        <taxon>Bionectriaceae</taxon>
        <taxon>Clonostachys</taxon>
    </lineage>
</organism>
<reference evidence="8" key="1">
    <citation type="submission" date="2019-06" db="EMBL/GenBank/DDBJ databases">
        <authorList>
            <person name="Broberg M."/>
        </authorList>
    </citation>
    <scope>NUCLEOTIDE SEQUENCE [LARGE SCALE GENOMIC DNA]</scope>
</reference>
<dbReference type="SUPFAM" id="SSF51905">
    <property type="entry name" value="FAD/NAD(P)-binding domain"/>
    <property type="match status" value="1"/>
</dbReference>
<dbReference type="Proteomes" id="UP000775872">
    <property type="component" value="Unassembled WGS sequence"/>
</dbReference>
<evidence type="ECO:0000256" key="2">
    <source>
        <dbReference type="ARBA" id="ARBA00022630"/>
    </source>
</evidence>
<dbReference type="Gene3D" id="3.50.50.60">
    <property type="entry name" value="FAD/NAD(P)-binding domain"/>
    <property type="match status" value="1"/>
</dbReference>